<protein>
    <submittedName>
        <fullName evidence="4">Predicted O-methyltransferase YrrM</fullName>
    </submittedName>
</protein>
<dbReference type="InterPro" id="IPR002935">
    <property type="entry name" value="SAM_O-MeTrfase"/>
</dbReference>
<evidence type="ECO:0000256" key="2">
    <source>
        <dbReference type="ARBA" id="ARBA00022679"/>
    </source>
</evidence>
<dbReference type="PANTHER" id="PTHR43167:SF1">
    <property type="entry name" value="PUTATIVE (AFU_ORTHOLOGUE AFUA_6G01830)-RELATED"/>
    <property type="match status" value="1"/>
</dbReference>
<evidence type="ECO:0000313" key="5">
    <source>
        <dbReference type="Proteomes" id="UP000182719"/>
    </source>
</evidence>
<keyword evidence="3" id="KW-0949">S-adenosyl-L-methionine</keyword>
<dbReference type="RefSeq" id="WP_075009884.1">
    <property type="nucleotide sequence ID" value="NZ_FOAP01000020.1"/>
</dbReference>
<dbReference type="GO" id="GO:0032259">
    <property type="term" value="P:methylation"/>
    <property type="evidence" value="ECO:0007669"/>
    <property type="project" value="UniProtKB-KW"/>
</dbReference>
<reference evidence="5" key="1">
    <citation type="submission" date="2016-10" db="EMBL/GenBank/DDBJ databases">
        <authorList>
            <person name="Varghese N."/>
            <person name="Submissions S."/>
        </authorList>
    </citation>
    <scope>NUCLEOTIDE SEQUENCE [LARGE SCALE GENOMIC DNA]</scope>
    <source>
        <strain evidence="5">DSM 17044</strain>
    </source>
</reference>
<gene>
    <name evidence="4" type="ORF">SAMN05444354_120105</name>
</gene>
<dbReference type="AlphaFoldDB" id="A0A1H8A6X9"/>
<name>A0A1H8A6X9_STIAU</name>
<evidence type="ECO:0000256" key="3">
    <source>
        <dbReference type="ARBA" id="ARBA00022691"/>
    </source>
</evidence>
<sequence>MDEKVMAVLDAYHERMREEDRRLREAPPTGGHENWRDQVLLSVGPDTGKLLNILVRSLKAPNILEIGTSYGYSGIWLAEAAQATGGRVTTLELQDYKAAYARDMAAKAGLAGSIDFQVGDALQLIAALPSGLDFVLVDLWKDLYEPCLDAFYPKLNPGAIIVADNMIYPGGEGVKRYGRAVRAKPGMTSVLLPVGSGLEISRFEPA</sequence>
<proteinExistence type="predicted"/>
<dbReference type="Pfam" id="PF01596">
    <property type="entry name" value="Methyltransf_3"/>
    <property type="match status" value="1"/>
</dbReference>
<dbReference type="SUPFAM" id="SSF53335">
    <property type="entry name" value="S-adenosyl-L-methionine-dependent methyltransferases"/>
    <property type="match status" value="1"/>
</dbReference>
<keyword evidence="2 4" id="KW-0808">Transferase</keyword>
<dbReference type="OrthoDB" id="9799672at2"/>
<keyword evidence="1 4" id="KW-0489">Methyltransferase</keyword>
<dbReference type="Proteomes" id="UP000182719">
    <property type="component" value="Unassembled WGS sequence"/>
</dbReference>
<dbReference type="GO" id="GO:0008171">
    <property type="term" value="F:O-methyltransferase activity"/>
    <property type="evidence" value="ECO:0007669"/>
    <property type="project" value="InterPro"/>
</dbReference>
<organism evidence="4 5">
    <name type="scientific">Stigmatella aurantiaca</name>
    <dbReference type="NCBI Taxonomy" id="41"/>
    <lineage>
        <taxon>Bacteria</taxon>
        <taxon>Pseudomonadati</taxon>
        <taxon>Myxococcota</taxon>
        <taxon>Myxococcia</taxon>
        <taxon>Myxococcales</taxon>
        <taxon>Cystobacterineae</taxon>
        <taxon>Archangiaceae</taxon>
        <taxon>Stigmatella</taxon>
    </lineage>
</organism>
<dbReference type="EMBL" id="FOAP01000020">
    <property type="protein sequence ID" value="SEM65568.1"/>
    <property type="molecule type" value="Genomic_DNA"/>
</dbReference>
<dbReference type="Gene3D" id="3.40.50.150">
    <property type="entry name" value="Vaccinia Virus protein VP39"/>
    <property type="match status" value="1"/>
</dbReference>
<dbReference type="CDD" id="cd02440">
    <property type="entry name" value="AdoMet_MTases"/>
    <property type="match status" value="1"/>
</dbReference>
<accession>A0A1H8A6X9</accession>
<dbReference type="InterPro" id="IPR029063">
    <property type="entry name" value="SAM-dependent_MTases_sf"/>
</dbReference>
<evidence type="ECO:0000256" key="1">
    <source>
        <dbReference type="ARBA" id="ARBA00022603"/>
    </source>
</evidence>
<dbReference type="PANTHER" id="PTHR43167">
    <property type="entry name" value="PUTATIVE (AFU_ORTHOLOGUE AFUA_6G01830)-RELATED"/>
    <property type="match status" value="1"/>
</dbReference>
<dbReference type="PROSITE" id="PS51682">
    <property type="entry name" value="SAM_OMT_I"/>
    <property type="match status" value="1"/>
</dbReference>
<keyword evidence="5" id="KW-1185">Reference proteome</keyword>
<evidence type="ECO:0000313" key="4">
    <source>
        <dbReference type="EMBL" id="SEM65568.1"/>
    </source>
</evidence>